<feature type="region of interest" description="Disordered" evidence="1">
    <location>
        <begin position="418"/>
        <end position="438"/>
    </location>
</feature>
<gene>
    <name evidence="2" type="ORF">ANN_16019</name>
</gene>
<feature type="compositionally biased region" description="Polar residues" evidence="1">
    <location>
        <begin position="1654"/>
        <end position="1666"/>
    </location>
</feature>
<feature type="compositionally biased region" description="Polar residues" evidence="1">
    <location>
        <begin position="66"/>
        <end position="87"/>
    </location>
</feature>
<feature type="compositionally biased region" description="Polar residues" evidence="1">
    <location>
        <begin position="369"/>
        <end position="385"/>
    </location>
</feature>
<feature type="compositionally biased region" description="Polar residues" evidence="1">
    <location>
        <begin position="998"/>
        <end position="1008"/>
    </location>
</feature>
<feature type="compositionally biased region" description="Polar residues" evidence="1">
    <location>
        <begin position="1530"/>
        <end position="1546"/>
    </location>
</feature>
<feature type="compositionally biased region" description="Polar residues" evidence="1">
    <location>
        <begin position="1016"/>
        <end position="1054"/>
    </location>
</feature>
<feature type="region of interest" description="Disordered" evidence="1">
    <location>
        <begin position="136"/>
        <end position="155"/>
    </location>
</feature>
<keyword evidence="3" id="KW-1185">Reference proteome</keyword>
<reference evidence="2 3" key="1">
    <citation type="journal article" date="2022" name="Allergy">
        <title>Genome assembly and annotation of Periplaneta americana reveal a comprehensive cockroach allergen profile.</title>
        <authorList>
            <person name="Wang L."/>
            <person name="Xiong Q."/>
            <person name="Saelim N."/>
            <person name="Wang L."/>
            <person name="Nong W."/>
            <person name="Wan A.T."/>
            <person name="Shi M."/>
            <person name="Liu X."/>
            <person name="Cao Q."/>
            <person name="Hui J.H.L."/>
            <person name="Sookrung N."/>
            <person name="Leung T.F."/>
            <person name="Tungtrongchitr A."/>
            <person name="Tsui S.K.W."/>
        </authorList>
    </citation>
    <scope>NUCLEOTIDE SEQUENCE [LARGE SCALE GENOMIC DNA]</scope>
    <source>
        <strain evidence="2">PWHHKU_190912</strain>
    </source>
</reference>
<name>A0ABQ8SHT4_PERAM</name>
<feature type="compositionally biased region" description="Polar residues" evidence="1">
    <location>
        <begin position="1553"/>
        <end position="1578"/>
    </location>
</feature>
<dbReference type="EMBL" id="JAJSOF020000027">
    <property type="protein sequence ID" value="KAJ4433708.1"/>
    <property type="molecule type" value="Genomic_DNA"/>
</dbReference>
<feature type="region of interest" description="Disordered" evidence="1">
    <location>
        <begin position="1428"/>
        <end position="1477"/>
    </location>
</feature>
<feature type="region of interest" description="Disordered" evidence="1">
    <location>
        <begin position="998"/>
        <end position="1077"/>
    </location>
</feature>
<dbReference type="Proteomes" id="UP001148838">
    <property type="component" value="Unassembled WGS sequence"/>
</dbReference>
<evidence type="ECO:0000256" key="1">
    <source>
        <dbReference type="SAM" id="MobiDB-lite"/>
    </source>
</evidence>
<feature type="compositionally biased region" description="Low complexity" evidence="1">
    <location>
        <begin position="1642"/>
        <end position="1653"/>
    </location>
</feature>
<sequence length="1763" mass="195842">MLEQWLVPQLGQDLDDDFIFQQDGTPPHFHNAVRAYLNTEMSDRWIGRAGELVVSGLSGSGHDPGTLTSCPESSGSVQCTSQHSFSHSARPPSSLPVSPQIHPHGVHMPALYDQTTTAAGKGVTNRWQARTKNIPRQQLQNTQQQKKHLQSQTPLTSSGYQLPQTNGPFLISYSPHQGSRNQQLVVLDPKATNIPTTSQTLLLSPKNNQSVTSHSVGRTVQLQPQGHSQSTTPTLYPILQINPCLEHIQNSTYPHGYCIIEGIFPNSATSQLTIPCVVPVNQTKTNTHKSHYNSSSSNLQSLTINNKLQPQTQFRYQQQKQQRQQYSAARYQQVSPSLSKQQQSLFQTVPQQSQLVVFRPPPREKIKSPASQSENPAQDFGNSPCSKIFIPQNAVQSETTEHYLNSNTSRIRNIEKRKDSVGSARNHSPPNNMSVNSNQNVQQNSNVVFTSGISSNSPEGIDVVTSIQSTWLSTQPLGNVHLIMGLSAGNASKKQETNENVDSLPNPIARPTSISSQSVELENVQLSSSTDNDIQTKNLHLQSDSSTSFDFSIEAEKMVSALCNSTPLKDIECRDNSLPIENMDKSHNEGTQLLVRRNSEGHLVSLGRLKEFNDGSEPNLSNNPISTRRESKLWASAAATESSDDDAVSINSNSSLDFQTAPETLNLHAMIDCESERNITVSPLRLSPSSNSSASTAKINESKRNSITCLQENFVNRTSEVTGPRMERSEESVSSKRKLKNASCQKDIWESAYDEQRMFREITVKGCYEISKIIEEYIMSPSLESLNKFCMEVQQAVSKPENLLSESVQKDVIMGFLRLANCWTNLYPCLGISQYKLDNLDTVNVEVSRLYQNWTCASRKLMEGLIKLFENQVSNTHVEHTNKKDNVNLGQVHQSDLISYDNQEFACQSDCTFGVSQGIYSNNNYSSTAALADVYGIVTTESSDSPLVLASISENVIPGYNTSPIYDVRSSTVNHGHIQNNLTTSKSNWRLRRFTELQSENAAGTRNQAAMRKNKASFQTPKENNRRWNMTSSESTASFHSTYTNPKYSETPHSASRKMDDAGTNSSRASRSEPQVTNDRYNRHHVSNRFKQKGNTTCQKSTASKLNVETHLRDKAIENVASNKHWKHQQSDLLQVNQKTSGHEVYVGKISIDEVDAVPKHKMTPLSQIETGFQSPTQQVDLSSWFQNLGGTTLPISLESSHVTHYQNSPEYVSSDRRNQSNSIMNNILVPNQDSSATSTVMSSQQSALHYSYQDKRNQLISGKGKTWSNKRNTGNNYVSKKSVTYPATNHTSVLISQQCDEHDSSDDLQDRVYMKPGSYDVPKRRPSVVSNRNATPFTINNNAITTQRSPSPVTGVIVPFPAAPIVLPPSRSKKTAPSIFRHILTSESQDKTTSSPASVRQNNVTVDTSDLAWKAACASAGTLLETLQASNRSPKPEASKDTELERGEHTISNKTCIGNESSEGEDDPSPKCDDESKEKLMCFKKNKSIPERRKTNVVKTDDWLISTLNNKSKLRSHNETKDNEGNEAEISSSDSARSKVNNTNKSCEETATHTSVQKGSDSSNPVNVQKPTSTKNMCNRRKQEGKKDDEQTLRSRKSANATTGKKSHSHHNEAGRSNSDSRKRKLNERSPREDQTEHINSESSVSNSASTSEQTQTVQPVCNNKNKNDIRNKATWNVWYSSRRRRGLSSIAVNKLEDILNVVWNMDASDFIKYPVSSNDNDFFTHIAASAAEQNNVSDCLAAAKYELQLQLNKTKDLAAGK</sequence>
<proteinExistence type="predicted"/>
<feature type="compositionally biased region" description="Polar residues" evidence="1">
    <location>
        <begin position="1453"/>
        <end position="1462"/>
    </location>
</feature>
<feature type="compositionally biased region" description="Basic and acidic residues" evidence="1">
    <location>
        <begin position="1628"/>
        <end position="1641"/>
    </location>
</feature>
<organism evidence="2 3">
    <name type="scientific">Periplaneta americana</name>
    <name type="common">American cockroach</name>
    <name type="synonym">Blatta americana</name>
    <dbReference type="NCBI Taxonomy" id="6978"/>
    <lineage>
        <taxon>Eukaryota</taxon>
        <taxon>Metazoa</taxon>
        <taxon>Ecdysozoa</taxon>
        <taxon>Arthropoda</taxon>
        <taxon>Hexapoda</taxon>
        <taxon>Insecta</taxon>
        <taxon>Pterygota</taxon>
        <taxon>Neoptera</taxon>
        <taxon>Polyneoptera</taxon>
        <taxon>Dictyoptera</taxon>
        <taxon>Blattodea</taxon>
        <taxon>Blattoidea</taxon>
        <taxon>Blattidae</taxon>
        <taxon>Blattinae</taxon>
        <taxon>Periplaneta</taxon>
    </lineage>
</organism>
<evidence type="ECO:0000313" key="3">
    <source>
        <dbReference type="Proteomes" id="UP001148838"/>
    </source>
</evidence>
<comment type="caution">
    <text evidence="2">The sequence shown here is derived from an EMBL/GenBank/DDBJ whole genome shotgun (WGS) entry which is preliminary data.</text>
</comment>
<feature type="region of interest" description="Disordered" evidence="1">
    <location>
        <begin position="1515"/>
        <end position="1668"/>
    </location>
</feature>
<feature type="compositionally biased region" description="Basic and acidic residues" evidence="1">
    <location>
        <begin position="1582"/>
        <end position="1594"/>
    </location>
</feature>
<protein>
    <submittedName>
        <fullName evidence="2">Uncharacterized protein</fullName>
    </submittedName>
</protein>
<accession>A0ABQ8SHT4</accession>
<evidence type="ECO:0000313" key="2">
    <source>
        <dbReference type="EMBL" id="KAJ4433708.1"/>
    </source>
</evidence>
<feature type="compositionally biased region" description="Basic and acidic residues" evidence="1">
    <location>
        <begin position="1435"/>
        <end position="1452"/>
    </location>
</feature>
<feature type="region of interest" description="Disordered" evidence="1">
    <location>
        <begin position="60"/>
        <end position="96"/>
    </location>
</feature>
<feature type="region of interest" description="Disordered" evidence="1">
    <location>
        <begin position="353"/>
        <end position="385"/>
    </location>
</feature>
<feature type="compositionally biased region" description="Polar residues" evidence="1">
    <location>
        <begin position="1063"/>
        <end position="1077"/>
    </location>
</feature>